<dbReference type="AlphaFoldDB" id="A0A4P9ZCK0"/>
<organism evidence="12 13">
    <name type="scientific">Metschnikowia bicuspidata</name>
    <dbReference type="NCBI Taxonomy" id="27322"/>
    <lineage>
        <taxon>Eukaryota</taxon>
        <taxon>Fungi</taxon>
        <taxon>Dikarya</taxon>
        <taxon>Ascomycota</taxon>
        <taxon>Saccharomycotina</taxon>
        <taxon>Pichiomycetes</taxon>
        <taxon>Metschnikowiaceae</taxon>
        <taxon>Metschnikowia</taxon>
    </lineage>
</organism>
<comment type="catalytic activity">
    <reaction evidence="1">
        <text>Hydrolysis of DNA containing ring-opened 7-methylguanine residues, releasing 2,6-diamino-4-hydroxy-5-(N-methyl)formamidopyrimidine.</text>
        <dbReference type="EC" id="3.2.2.23"/>
    </reaction>
</comment>
<keyword evidence="9" id="KW-0326">Glycosidase</keyword>
<evidence type="ECO:0000256" key="7">
    <source>
        <dbReference type="ARBA" id="ARBA00023239"/>
    </source>
</evidence>
<dbReference type="PROSITE" id="PS51068">
    <property type="entry name" value="FPG_CAT"/>
    <property type="match status" value="1"/>
</dbReference>
<evidence type="ECO:0000313" key="13">
    <source>
        <dbReference type="Proteomes" id="UP000268321"/>
    </source>
</evidence>
<dbReference type="InterPro" id="IPR012319">
    <property type="entry name" value="FPG_cat"/>
</dbReference>
<keyword evidence="4" id="KW-0378">Hydrolase</keyword>
<protein>
    <recommendedName>
        <fullName evidence="11">Formamidopyrimidine-DNA glycosylase catalytic domain-containing protein</fullName>
    </recommendedName>
</protein>
<keyword evidence="13" id="KW-1185">Reference proteome</keyword>
<feature type="domain" description="Formamidopyrimidine-DNA glycosylase catalytic" evidence="11">
    <location>
        <begin position="2"/>
        <end position="168"/>
    </location>
</feature>
<evidence type="ECO:0000256" key="8">
    <source>
        <dbReference type="ARBA" id="ARBA00023268"/>
    </source>
</evidence>
<evidence type="ECO:0000259" key="11">
    <source>
        <dbReference type="PROSITE" id="PS51068"/>
    </source>
</evidence>
<evidence type="ECO:0000256" key="4">
    <source>
        <dbReference type="ARBA" id="ARBA00022801"/>
    </source>
</evidence>
<evidence type="ECO:0000256" key="5">
    <source>
        <dbReference type="ARBA" id="ARBA00023125"/>
    </source>
</evidence>
<keyword evidence="5" id="KW-0238">DNA-binding</keyword>
<keyword evidence="8" id="KW-0511">Multifunctional enzyme</keyword>
<dbReference type="Pfam" id="PF06831">
    <property type="entry name" value="H2TH"/>
    <property type="match status" value="1"/>
</dbReference>
<evidence type="ECO:0000313" key="12">
    <source>
        <dbReference type="EMBL" id="RKP30626.1"/>
    </source>
</evidence>
<comment type="similarity">
    <text evidence="2">Belongs to the FPG family.</text>
</comment>
<feature type="region of interest" description="Disordered" evidence="10">
    <location>
        <begin position="203"/>
        <end position="225"/>
    </location>
</feature>
<dbReference type="SMART" id="SM00898">
    <property type="entry name" value="Fapy_DNA_glyco"/>
    <property type="match status" value="1"/>
</dbReference>
<dbReference type="SMART" id="SM01232">
    <property type="entry name" value="H2TH"/>
    <property type="match status" value="1"/>
</dbReference>
<dbReference type="GO" id="GO:0003684">
    <property type="term" value="F:damaged DNA binding"/>
    <property type="evidence" value="ECO:0007669"/>
    <property type="project" value="InterPro"/>
</dbReference>
<sequence length="373" mass="42987">MPEVAEVAHFCAQLRRQVVGYTIKYANLPQDKLAFPQLSKEEPTVESTDSLRDILIGKKVKGTGRHGKYFWLQFSPHDKFPVILLMHMGMTGNIKIEGVESHMIMMENGGDKRAKEELELENKKPNKVILNDTSQWPPKHTRFDLVFVSETDPDDEVKVAFIDPRRLGRIWVFSDSSCISAERLLKRHPLDKLGPDYSKDPNFDKSAVKEYTTGDPDPNPHDRPRLGFEAFSKLILSRKRAIKVLLLDQNLFAGIGNWVADEILYHARLHPNELLSTKIKQPTNTLMRKLYDAIIYVMEYCVKVEANVKEYPKDWLMLYRWGKARKKVQATTKAGLLVKYETVNGRTSSYVPELQKFLEIEVVNDRRNDTAKN</sequence>
<keyword evidence="6" id="KW-0234">DNA repair</keyword>
<evidence type="ECO:0000256" key="6">
    <source>
        <dbReference type="ARBA" id="ARBA00023204"/>
    </source>
</evidence>
<dbReference type="SUPFAM" id="SSF46946">
    <property type="entry name" value="S13-like H2TH domain"/>
    <property type="match status" value="1"/>
</dbReference>
<dbReference type="Gene3D" id="3.20.190.10">
    <property type="entry name" value="MutM-like, N-terminal"/>
    <property type="match status" value="1"/>
</dbReference>
<dbReference type="GO" id="GO:0008270">
    <property type="term" value="F:zinc ion binding"/>
    <property type="evidence" value="ECO:0007669"/>
    <property type="project" value="InterPro"/>
</dbReference>
<keyword evidence="7" id="KW-0456">Lyase</keyword>
<keyword evidence="3" id="KW-0227">DNA damage</keyword>
<evidence type="ECO:0000256" key="10">
    <source>
        <dbReference type="SAM" id="MobiDB-lite"/>
    </source>
</evidence>
<dbReference type="EMBL" id="ML004455">
    <property type="protein sequence ID" value="RKP30626.1"/>
    <property type="molecule type" value="Genomic_DNA"/>
</dbReference>
<name>A0A4P9ZCK0_9ASCO</name>
<evidence type="ECO:0000256" key="1">
    <source>
        <dbReference type="ARBA" id="ARBA00001668"/>
    </source>
</evidence>
<dbReference type="PANTHER" id="PTHR22993:SF9">
    <property type="entry name" value="FORMAMIDOPYRIMIDINE-DNA GLYCOSYLASE"/>
    <property type="match status" value="1"/>
</dbReference>
<dbReference type="OrthoDB" id="444592at2759"/>
<dbReference type="PANTHER" id="PTHR22993">
    <property type="entry name" value="FORMAMIDOPYRIMIDINE-DNA GLYCOSYLASE"/>
    <property type="match status" value="1"/>
</dbReference>
<dbReference type="Proteomes" id="UP000268321">
    <property type="component" value="Unassembled WGS sequence"/>
</dbReference>
<dbReference type="Gene3D" id="1.10.8.50">
    <property type="match status" value="1"/>
</dbReference>
<dbReference type="GO" id="GO:0003906">
    <property type="term" value="F:DNA-(apurinic or apyrimidinic site) endonuclease activity"/>
    <property type="evidence" value="ECO:0007669"/>
    <property type="project" value="InterPro"/>
</dbReference>
<accession>A0A4P9ZCK0</accession>
<dbReference type="GO" id="GO:0005634">
    <property type="term" value="C:nucleus"/>
    <property type="evidence" value="ECO:0007669"/>
    <property type="project" value="TreeGrafter"/>
</dbReference>
<dbReference type="GO" id="GO:0016829">
    <property type="term" value="F:lyase activity"/>
    <property type="evidence" value="ECO:0007669"/>
    <property type="project" value="UniProtKB-KW"/>
</dbReference>
<dbReference type="InterPro" id="IPR035937">
    <property type="entry name" value="FPG_N"/>
</dbReference>
<reference evidence="13" key="1">
    <citation type="journal article" date="2018" name="Nat. Microbiol.">
        <title>Leveraging single-cell genomics to expand the fungal tree of life.</title>
        <authorList>
            <person name="Ahrendt S.R."/>
            <person name="Quandt C.A."/>
            <person name="Ciobanu D."/>
            <person name="Clum A."/>
            <person name="Salamov A."/>
            <person name="Andreopoulos B."/>
            <person name="Cheng J.F."/>
            <person name="Woyke T."/>
            <person name="Pelin A."/>
            <person name="Henrissat B."/>
            <person name="Reynolds N.K."/>
            <person name="Benny G.L."/>
            <person name="Smith M.E."/>
            <person name="James T.Y."/>
            <person name="Grigoriev I.V."/>
        </authorList>
    </citation>
    <scope>NUCLEOTIDE SEQUENCE [LARGE SCALE GENOMIC DNA]</scope>
    <source>
        <strain evidence="13">Baker2002</strain>
    </source>
</reference>
<dbReference type="GO" id="GO:0008534">
    <property type="term" value="F:oxidized purine nucleobase lesion DNA N-glycosylase activity"/>
    <property type="evidence" value="ECO:0007669"/>
    <property type="project" value="UniProtKB-EC"/>
</dbReference>
<proteinExistence type="inferred from homology"/>
<gene>
    <name evidence="12" type="ORF">METBISCDRAFT_15901</name>
</gene>
<evidence type="ECO:0000256" key="2">
    <source>
        <dbReference type="ARBA" id="ARBA00009409"/>
    </source>
</evidence>
<dbReference type="Pfam" id="PF01149">
    <property type="entry name" value="Fapy_DNA_glyco"/>
    <property type="match status" value="1"/>
</dbReference>
<dbReference type="InterPro" id="IPR010979">
    <property type="entry name" value="Ribosomal_uS13-like_H2TH"/>
</dbReference>
<dbReference type="GO" id="GO:0006284">
    <property type="term" value="P:base-excision repair"/>
    <property type="evidence" value="ECO:0007669"/>
    <property type="project" value="InterPro"/>
</dbReference>
<dbReference type="InterPro" id="IPR015886">
    <property type="entry name" value="H2TH_FPG"/>
</dbReference>
<dbReference type="SUPFAM" id="SSF81624">
    <property type="entry name" value="N-terminal domain of MutM-like DNA repair proteins"/>
    <property type="match status" value="1"/>
</dbReference>
<evidence type="ECO:0000256" key="3">
    <source>
        <dbReference type="ARBA" id="ARBA00022763"/>
    </source>
</evidence>
<evidence type="ECO:0000256" key="9">
    <source>
        <dbReference type="ARBA" id="ARBA00023295"/>
    </source>
</evidence>